<dbReference type="AlphaFoldDB" id="A0A4R4E514"/>
<gene>
    <name evidence="8" type="ORF">E0485_19245</name>
</gene>
<comment type="subcellular location">
    <subcellularLocation>
        <location evidence="1">Cell membrane</location>
        <topology evidence="1">Multi-pass membrane protein</topology>
    </subcellularLocation>
</comment>
<dbReference type="GO" id="GO:0005886">
    <property type="term" value="C:plasma membrane"/>
    <property type="evidence" value="ECO:0007669"/>
    <property type="project" value="UniProtKB-SubCell"/>
</dbReference>
<comment type="caution">
    <text evidence="8">The sequence shown here is derived from an EMBL/GenBank/DDBJ whole genome shotgun (WGS) entry which is preliminary data.</text>
</comment>
<protein>
    <submittedName>
        <fullName evidence="8">RDD family protein</fullName>
    </submittedName>
</protein>
<dbReference type="Pfam" id="PF06271">
    <property type="entry name" value="RDD"/>
    <property type="match status" value="1"/>
</dbReference>
<sequence>MSKQVPITTRLLAFLWDYILISVYICFLVIIFIVARPLLIPLFTLNPLIAELSGFLLITLPVYLYFAISESTKLQGSWGKRKMGIAVANLNGNPLSLGKSLFRSTLKFIPWELAHFTIWHMAIPSNYPSYVIYTLLALVYGLAFIYLLSPFWSKQRQTLYDRIARTVVIYKK</sequence>
<evidence type="ECO:0000256" key="2">
    <source>
        <dbReference type="ARBA" id="ARBA00022475"/>
    </source>
</evidence>
<evidence type="ECO:0000313" key="8">
    <source>
        <dbReference type="EMBL" id="TCZ74704.1"/>
    </source>
</evidence>
<dbReference type="EMBL" id="SKFG01000024">
    <property type="protein sequence ID" value="TCZ74704.1"/>
    <property type="molecule type" value="Genomic_DNA"/>
</dbReference>
<dbReference type="OrthoDB" id="1450430at2"/>
<keyword evidence="9" id="KW-1185">Reference proteome</keyword>
<evidence type="ECO:0000256" key="3">
    <source>
        <dbReference type="ARBA" id="ARBA00022692"/>
    </source>
</evidence>
<feature type="transmembrane region" description="Helical" evidence="6">
    <location>
        <begin position="12"/>
        <end position="35"/>
    </location>
</feature>
<dbReference type="InterPro" id="IPR051791">
    <property type="entry name" value="Pra-immunoreactive"/>
</dbReference>
<keyword evidence="4 6" id="KW-1133">Transmembrane helix</keyword>
<accession>A0A4R4E514</accession>
<feature type="domain" description="RDD" evidence="7">
    <location>
        <begin position="6"/>
        <end position="164"/>
    </location>
</feature>
<dbReference type="PANTHER" id="PTHR36115">
    <property type="entry name" value="PROLINE-RICH ANTIGEN HOMOLOG-RELATED"/>
    <property type="match status" value="1"/>
</dbReference>
<organism evidence="8 9">
    <name type="scientific">Paenibacillus albiflavus</name>
    <dbReference type="NCBI Taxonomy" id="2545760"/>
    <lineage>
        <taxon>Bacteria</taxon>
        <taxon>Bacillati</taxon>
        <taxon>Bacillota</taxon>
        <taxon>Bacilli</taxon>
        <taxon>Bacillales</taxon>
        <taxon>Paenibacillaceae</taxon>
        <taxon>Paenibacillus</taxon>
    </lineage>
</organism>
<keyword evidence="3 6" id="KW-0812">Transmembrane</keyword>
<feature type="transmembrane region" description="Helical" evidence="6">
    <location>
        <begin position="130"/>
        <end position="152"/>
    </location>
</feature>
<evidence type="ECO:0000256" key="4">
    <source>
        <dbReference type="ARBA" id="ARBA00022989"/>
    </source>
</evidence>
<name>A0A4R4E514_9BACL</name>
<keyword evidence="2" id="KW-1003">Cell membrane</keyword>
<evidence type="ECO:0000313" key="9">
    <source>
        <dbReference type="Proteomes" id="UP000295418"/>
    </source>
</evidence>
<dbReference type="RefSeq" id="WP_132419697.1">
    <property type="nucleotide sequence ID" value="NZ_SKFG01000024.1"/>
</dbReference>
<keyword evidence="5 6" id="KW-0472">Membrane</keyword>
<evidence type="ECO:0000256" key="5">
    <source>
        <dbReference type="ARBA" id="ARBA00023136"/>
    </source>
</evidence>
<dbReference type="InterPro" id="IPR010432">
    <property type="entry name" value="RDD"/>
</dbReference>
<feature type="transmembrane region" description="Helical" evidence="6">
    <location>
        <begin position="47"/>
        <end position="68"/>
    </location>
</feature>
<evidence type="ECO:0000256" key="6">
    <source>
        <dbReference type="SAM" id="Phobius"/>
    </source>
</evidence>
<proteinExistence type="predicted"/>
<evidence type="ECO:0000259" key="7">
    <source>
        <dbReference type="Pfam" id="PF06271"/>
    </source>
</evidence>
<dbReference type="Proteomes" id="UP000295418">
    <property type="component" value="Unassembled WGS sequence"/>
</dbReference>
<reference evidence="8 9" key="1">
    <citation type="submission" date="2019-03" db="EMBL/GenBank/DDBJ databases">
        <authorList>
            <person name="Kim M.K.M."/>
        </authorList>
    </citation>
    <scope>NUCLEOTIDE SEQUENCE [LARGE SCALE GENOMIC DNA]</scope>
    <source>
        <strain evidence="8 9">18JY21-1</strain>
    </source>
</reference>
<evidence type="ECO:0000256" key="1">
    <source>
        <dbReference type="ARBA" id="ARBA00004651"/>
    </source>
</evidence>